<dbReference type="Pfam" id="PF08478">
    <property type="entry name" value="POTRA_1"/>
    <property type="match status" value="1"/>
</dbReference>
<keyword evidence="7" id="KW-0472">Membrane</keyword>
<evidence type="ECO:0000256" key="1">
    <source>
        <dbReference type="ARBA" id="ARBA00022475"/>
    </source>
</evidence>
<keyword evidence="10" id="KW-1185">Reference proteome</keyword>
<sequence>MAGRVVRSDGGDKPAAAGSGRVSGAGKTGRVAGSSASAGAESSGRSRRVAGTGVERVGTGASGRRRTVSARSPESVVGRGGEARKPRRMVGEAGSREPVSRSEPGQFVDARRLASEDLVARTLQENSGTLGLATRPKVVDFKARAKERKRVGARIIALRVGVAILVTALVVGLGWLLFLSPVLRLDAAQVTVSGANEWVSERQVRQIVDGQTGKSLLLVDTNAMTDEMTAIAGVSRAEAVKKYPHGLAVTIKAQRPAAMLKEKGSDALTAVDAKARVLNSVSANASVAGVPVIDVGDVDAGLKSRAVKETLTILDSLPESLRKQITKVTAKTQDSVTTELNGGEHVIVWGNSSELKLKKAVVDKILSDPNVIGDKTQIDVSAPLRPVLR</sequence>
<dbReference type="InterPro" id="IPR050487">
    <property type="entry name" value="FtsQ_DivIB"/>
</dbReference>
<dbReference type="EMBL" id="NMWT01000023">
    <property type="protein sequence ID" value="PLS27518.1"/>
    <property type="molecule type" value="Genomic_DNA"/>
</dbReference>
<feature type="compositionally biased region" description="Basic and acidic residues" evidence="6">
    <location>
        <begin position="1"/>
        <end position="12"/>
    </location>
</feature>
<evidence type="ECO:0000256" key="6">
    <source>
        <dbReference type="SAM" id="MobiDB-lite"/>
    </source>
</evidence>
<name>A0A2N5IZX3_9BIFI</name>
<dbReference type="PANTHER" id="PTHR37820">
    <property type="entry name" value="CELL DIVISION PROTEIN DIVIB"/>
    <property type="match status" value="1"/>
</dbReference>
<dbReference type="Gene3D" id="3.10.20.310">
    <property type="entry name" value="membrane protein fhac"/>
    <property type="match status" value="1"/>
</dbReference>
<evidence type="ECO:0000313" key="10">
    <source>
        <dbReference type="Proteomes" id="UP000235034"/>
    </source>
</evidence>
<proteinExistence type="predicted"/>
<feature type="compositionally biased region" description="Low complexity" evidence="6">
    <location>
        <begin position="28"/>
        <end position="43"/>
    </location>
</feature>
<dbReference type="InterPro" id="IPR013685">
    <property type="entry name" value="POTRA_FtsQ_type"/>
</dbReference>
<keyword evidence="3 7" id="KW-0812">Transmembrane</keyword>
<gene>
    <name evidence="9" type="ORF">Uis4E_1550</name>
</gene>
<feature type="transmembrane region" description="Helical" evidence="7">
    <location>
        <begin position="156"/>
        <end position="178"/>
    </location>
</feature>
<dbReference type="PANTHER" id="PTHR37820:SF1">
    <property type="entry name" value="CELL DIVISION PROTEIN FTSQ"/>
    <property type="match status" value="1"/>
</dbReference>
<evidence type="ECO:0000259" key="8">
    <source>
        <dbReference type="Pfam" id="PF08478"/>
    </source>
</evidence>
<dbReference type="GO" id="GO:0051301">
    <property type="term" value="P:cell division"/>
    <property type="evidence" value="ECO:0007669"/>
    <property type="project" value="UniProtKB-KW"/>
</dbReference>
<evidence type="ECO:0000256" key="4">
    <source>
        <dbReference type="ARBA" id="ARBA00022989"/>
    </source>
</evidence>
<feature type="region of interest" description="Disordered" evidence="6">
    <location>
        <begin position="1"/>
        <end position="106"/>
    </location>
</feature>
<evidence type="ECO:0000256" key="7">
    <source>
        <dbReference type="SAM" id="Phobius"/>
    </source>
</evidence>
<evidence type="ECO:0000256" key="3">
    <source>
        <dbReference type="ARBA" id="ARBA00022692"/>
    </source>
</evidence>
<keyword evidence="1" id="KW-1003">Cell membrane</keyword>
<evidence type="ECO:0000256" key="5">
    <source>
        <dbReference type="ARBA" id="ARBA00023306"/>
    </source>
</evidence>
<dbReference type="AlphaFoldDB" id="A0A2N5IZX3"/>
<evidence type="ECO:0000256" key="2">
    <source>
        <dbReference type="ARBA" id="ARBA00022618"/>
    </source>
</evidence>
<organism evidence="9 10">
    <name type="scientific">Bifidobacterium parmae</name>
    <dbReference type="NCBI Taxonomy" id="361854"/>
    <lineage>
        <taxon>Bacteria</taxon>
        <taxon>Bacillati</taxon>
        <taxon>Actinomycetota</taxon>
        <taxon>Actinomycetes</taxon>
        <taxon>Bifidobacteriales</taxon>
        <taxon>Bifidobacteriaceae</taxon>
        <taxon>Bifidobacterium</taxon>
    </lineage>
</organism>
<feature type="domain" description="POTRA" evidence="8">
    <location>
        <begin position="188"/>
        <end position="252"/>
    </location>
</feature>
<dbReference type="OrthoDB" id="3238713at2"/>
<keyword evidence="2 9" id="KW-0132">Cell division</keyword>
<dbReference type="Proteomes" id="UP000235034">
    <property type="component" value="Unassembled WGS sequence"/>
</dbReference>
<reference evidence="9 10" key="1">
    <citation type="submission" date="2017-07" db="EMBL/GenBank/DDBJ databases">
        <title>Bifidobacterium novel species.</title>
        <authorList>
            <person name="Lugli G.A."/>
            <person name="Milani C."/>
            <person name="Duranti S."/>
            <person name="Mangifesta M."/>
        </authorList>
    </citation>
    <scope>NUCLEOTIDE SEQUENCE [LARGE SCALE GENOMIC DNA]</scope>
    <source>
        <strain evidence="9 10">77</strain>
    </source>
</reference>
<dbReference type="GO" id="GO:0005886">
    <property type="term" value="C:plasma membrane"/>
    <property type="evidence" value="ECO:0007669"/>
    <property type="project" value="TreeGrafter"/>
</dbReference>
<keyword evidence="5" id="KW-0131">Cell cycle</keyword>
<comment type="caution">
    <text evidence="9">The sequence shown here is derived from an EMBL/GenBank/DDBJ whole genome shotgun (WGS) entry which is preliminary data.</text>
</comment>
<evidence type="ECO:0000313" key="9">
    <source>
        <dbReference type="EMBL" id="PLS27518.1"/>
    </source>
</evidence>
<protein>
    <submittedName>
        <fullName evidence="9">Cell division protein FtsQ</fullName>
    </submittedName>
</protein>
<keyword evidence="4 7" id="KW-1133">Transmembrane helix</keyword>
<accession>A0A2N5IZX3</accession>
<dbReference type="RefSeq" id="WP_101622642.1">
    <property type="nucleotide sequence ID" value="NZ_NMWT01000023.1"/>
</dbReference>